<dbReference type="Proteomes" id="UP000318237">
    <property type="component" value="Chromosome"/>
</dbReference>
<dbReference type="EMBL" id="CP041054">
    <property type="protein sequence ID" value="QDE47195.1"/>
    <property type="molecule type" value="Genomic_DNA"/>
</dbReference>
<evidence type="ECO:0000256" key="1">
    <source>
        <dbReference type="SAM" id="MobiDB-lite"/>
    </source>
</evidence>
<dbReference type="AlphaFoldDB" id="A0A4Y5ZTF9"/>
<reference evidence="2 3" key="1">
    <citation type="submission" date="2019-06" db="EMBL/GenBank/DDBJ databases">
        <title>Whole genome sequencing of XDR Enterobacter.</title>
        <authorList>
            <person name="Gnana Soundari P."/>
            <person name="Vijayakumar R."/>
            <person name="Krishnan P."/>
        </authorList>
    </citation>
    <scope>NUCLEOTIDE SEQUENCE [LARGE SCALE GENOMIC DNA]</scope>
    <source>
        <strain evidence="2 3">C126</strain>
    </source>
</reference>
<accession>A0A4Y5ZTF9</accession>
<protein>
    <submittedName>
        <fullName evidence="2">Type VI secretion system tip protein VgrG</fullName>
    </submittedName>
</protein>
<dbReference type="Pfam" id="PF05954">
    <property type="entry name" value="Phage_GPD"/>
    <property type="match status" value="1"/>
</dbReference>
<sequence length="174" mass="20494">MTLEPRLALLSRSHQNAIYRDMSVPQIVEKILRERHGMRGRDFLFSLSKEYPRREQVMQYAEDDLHFITRLLGEVGIWFRFTTDTRLNIDVVEFYDSRQGYEKGLTLPSVPPSGQHSQVDSVWDMECRHKVVQKAVSTRDYNYRQATQDMNTRWMRPAGMSPRTVRPITGRITT</sequence>
<gene>
    <name evidence="2" type="primary">vgrG</name>
    <name evidence="2" type="ORF">EIN43_03600</name>
</gene>
<proteinExistence type="predicted"/>
<evidence type="ECO:0000313" key="3">
    <source>
        <dbReference type="Proteomes" id="UP000318237"/>
    </source>
</evidence>
<name>A0A4Y5ZTF9_9ENTR</name>
<dbReference type="SUPFAM" id="SSF69279">
    <property type="entry name" value="Phage tail proteins"/>
    <property type="match status" value="2"/>
</dbReference>
<dbReference type="Gene3D" id="3.55.50.10">
    <property type="entry name" value="Baseplate protein-like domains"/>
    <property type="match status" value="1"/>
</dbReference>
<evidence type="ECO:0000313" key="2">
    <source>
        <dbReference type="EMBL" id="QDE47195.1"/>
    </source>
</evidence>
<dbReference type="InterPro" id="IPR006533">
    <property type="entry name" value="T6SS_Vgr_RhsGE"/>
</dbReference>
<dbReference type="NCBIfam" id="TIGR01646">
    <property type="entry name" value="vgr_GE"/>
    <property type="match status" value="1"/>
</dbReference>
<feature type="region of interest" description="Disordered" evidence="1">
    <location>
        <begin position="155"/>
        <end position="174"/>
    </location>
</feature>
<organism evidence="2 3">
    <name type="scientific">Enterobacter hormaechei</name>
    <dbReference type="NCBI Taxonomy" id="158836"/>
    <lineage>
        <taxon>Bacteria</taxon>
        <taxon>Pseudomonadati</taxon>
        <taxon>Pseudomonadota</taxon>
        <taxon>Gammaproteobacteria</taxon>
        <taxon>Enterobacterales</taxon>
        <taxon>Enterobacteriaceae</taxon>
        <taxon>Enterobacter</taxon>
        <taxon>Enterobacter cloacae complex</taxon>
    </lineage>
</organism>